<protein>
    <recommendedName>
        <fullName evidence="3">DUF4276 family protein</fullName>
    </recommendedName>
</protein>
<dbReference type="RefSeq" id="WP_123651768.1">
    <property type="nucleotide sequence ID" value="NZ_RHFN01000016.1"/>
</dbReference>
<proteinExistence type="predicted"/>
<reference evidence="1 2" key="1">
    <citation type="submission" date="2018-10" db="EMBL/GenBank/DDBJ databases">
        <title>Horizontal transference of carbapenem resistance between Klebsiella pneumoniae and Kluyvera ascorbata during abdominal infection: a case report.</title>
        <authorList>
            <person name="Raro O.H.F."/>
            <person name="Lima-Morales D."/>
            <person name="Barth A.L."/>
            <person name="Paim T.G.S."/>
            <person name="Mott M.P."/>
            <person name="Riche C.V.W."/>
            <person name="Teixeira U.F."/>
            <person name="Waechter F."/>
            <person name="Dias C.A.G."/>
        </authorList>
    </citation>
    <scope>NUCLEOTIDE SEQUENCE [LARGE SCALE GENOMIC DNA]</scope>
    <source>
        <strain evidence="1 2">OT2</strain>
    </source>
</reference>
<dbReference type="Proteomes" id="UP000268051">
    <property type="component" value="Unassembled WGS sequence"/>
</dbReference>
<evidence type="ECO:0008006" key="3">
    <source>
        <dbReference type="Google" id="ProtNLM"/>
    </source>
</evidence>
<evidence type="ECO:0000313" key="2">
    <source>
        <dbReference type="Proteomes" id="UP000268051"/>
    </source>
</evidence>
<comment type="caution">
    <text evidence="1">The sequence shown here is derived from an EMBL/GenBank/DDBJ whole genome shotgun (WGS) entry which is preliminary data.</text>
</comment>
<evidence type="ECO:0000313" key="1">
    <source>
        <dbReference type="EMBL" id="ROU12660.1"/>
    </source>
</evidence>
<sequence length="237" mass="26217">MSDLRIALIAEGPLDYVIINAALTAILGERQFVLTQLQPEQTHPYLGNGWGGVMKWCHAASERHQGCLEDDPTLIDFDLLILHLDVDVSGFNYQQCGDDIVMRSQQLGWLALPCARPCPPASDSAHALADVLRSWLRRAEPGARSILCLPAQSTGAWLAAAVLPPDHVLLQGAECCTELEDRLSSLPLGQRIRKSRRSYIDKMPQLRQNWSQVKTCCAQARCFEQDIHAALQLIGVV</sequence>
<organism evidence="1 2">
    <name type="scientific">Kluyvera ascorbata</name>
    <dbReference type="NCBI Taxonomy" id="51288"/>
    <lineage>
        <taxon>Bacteria</taxon>
        <taxon>Pseudomonadati</taxon>
        <taxon>Pseudomonadota</taxon>
        <taxon>Gammaproteobacteria</taxon>
        <taxon>Enterobacterales</taxon>
        <taxon>Enterobacteriaceae</taxon>
        <taxon>Kluyvera</taxon>
    </lineage>
</organism>
<dbReference type="OrthoDB" id="1998418at2"/>
<name>A0A3N2RYU4_9ENTR</name>
<accession>A0A3N2RYU4</accession>
<dbReference type="AlphaFoldDB" id="A0A3N2RYU4"/>
<gene>
    <name evidence="1" type="ORF">EB837_15350</name>
</gene>
<dbReference type="EMBL" id="RHFN01000016">
    <property type="protein sequence ID" value="ROU12660.1"/>
    <property type="molecule type" value="Genomic_DNA"/>
</dbReference>